<comment type="caution">
    <text evidence="1">The sequence shown here is derived from an EMBL/GenBank/DDBJ whole genome shotgun (WGS) entry which is preliminary data.</text>
</comment>
<reference evidence="1 2" key="1">
    <citation type="submission" date="2012-05" db="EMBL/GenBank/DDBJ databases">
        <title>Genome sequence of Helicobacter pylori Hp P-11b.</title>
        <authorList>
            <person name="Blanchard T.G."/>
            <person name="Czinn S.J."/>
            <person name="McCracken C."/>
            <person name="Abolude K."/>
            <person name="Maroo A."/>
            <person name="Santana-Cruz I."/>
            <person name="Tallon L.J."/>
            <person name="Ficke F.W.F."/>
        </authorList>
    </citation>
    <scope>NUCLEOTIDE SEQUENCE [LARGE SCALE GENOMIC DNA]</scope>
    <source>
        <strain evidence="1 2">Hp P-11b</strain>
    </source>
</reference>
<dbReference type="EMBL" id="AKQH01000001">
    <property type="protein sequence ID" value="EJC30834.1"/>
    <property type="molecule type" value="Genomic_DNA"/>
</dbReference>
<proteinExistence type="predicted"/>
<name>J0GZW3_HELPX</name>
<evidence type="ECO:0000313" key="1">
    <source>
        <dbReference type="EMBL" id="EJC30834.1"/>
    </source>
</evidence>
<organism evidence="1 2">
    <name type="scientific">Helicobacter pylori Hp P-11b</name>
    <dbReference type="NCBI Taxonomy" id="992106"/>
    <lineage>
        <taxon>Bacteria</taxon>
        <taxon>Pseudomonadati</taxon>
        <taxon>Campylobacterota</taxon>
        <taxon>Epsilonproteobacteria</taxon>
        <taxon>Campylobacterales</taxon>
        <taxon>Helicobacteraceae</taxon>
        <taxon>Helicobacter</taxon>
    </lineage>
</organism>
<protein>
    <submittedName>
        <fullName evidence="1">Uncharacterized protein</fullName>
    </submittedName>
</protein>
<gene>
    <name evidence="1" type="ORF">HPHPP11B_0135</name>
</gene>
<dbReference type="Proteomes" id="UP000005601">
    <property type="component" value="Unassembled WGS sequence"/>
</dbReference>
<sequence>MTAHIKPAFFVTPTIKTLSYCKFYFKWIEYSRLRRSLKILEGKGGGVLKSALVLANPRQQFALWHL</sequence>
<dbReference type="AlphaFoldDB" id="J0GZW3"/>
<evidence type="ECO:0000313" key="2">
    <source>
        <dbReference type="Proteomes" id="UP000005601"/>
    </source>
</evidence>
<accession>J0GZW3</accession>